<organism evidence="2 3">
    <name type="scientific">Colletotrichum sublineola</name>
    <name type="common">Sorghum anthracnose fungus</name>
    <dbReference type="NCBI Taxonomy" id="1173701"/>
    <lineage>
        <taxon>Eukaryota</taxon>
        <taxon>Fungi</taxon>
        <taxon>Dikarya</taxon>
        <taxon>Ascomycota</taxon>
        <taxon>Pezizomycotina</taxon>
        <taxon>Sordariomycetes</taxon>
        <taxon>Hypocreomycetidae</taxon>
        <taxon>Glomerellales</taxon>
        <taxon>Glomerellaceae</taxon>
        <taxon>Colletotrichum</taxon>
        <taxon>Colletotrichum graminicola species complex</taxon>
    </lineage>
</organism>
<dbReference type="AlphaFoldDB" id="A0A066XVD2"/>
<keyword evidence="3" id="KW-1185">Reference proteome</keyword>
<dbReference type="EMBL" id="JMSE01000487">
    <property type="protein sequence ID" value="KDN69706.1"/>
    <property type="molecule type" value="Genomic_DNA"/>
</dbReference>
<proteinExistence type="predicted"/>
<evidence type="ECO:0000313" key="3">
    <source>
        <dbReference type="Proteomes" id="UP000027238"/>
    </source>
</evidence>
<keyword evidence="1" id="KW-0732">Signal</keyword>
<name>A0A066XVD2_COLSU</name>
<evidence type="ECO:0000256" key="1">
    <source>
        <dbReference type="SAM" id="SignalP"/>
    </source>
</evidence>
<dbReference type="HOGENOM" id="CLU_709821_0_0_1"/>
<dbReference type="InterPro" id="IPR012334">
    <property type="entry name" value="Pectin_lyas_fold"/>
</dbReference>
<feature type="signal peptide" evidence="1">
    <location>
        <begin position="1"/>
        <end position="18"/>
    </location>
</feature>
<comment type="caution">
    <text evidence="2">The sequence shown here is derived from an EMBL/GenBank/DDBJ whole genome shotgun (WGS) entry which is preliminary data.</text>
</comment>
<dbReference type="Gene3D" id="2.160.20.10">
    <property type="entry name" value="Single-stranded right-handed beta-helix, Pectin lyase-like"/>
    <property type="match status" value="1"/>
</dbReference>
<evidence type="ECO:0000313" key="2">
    <source>
        <dbReference type="EMBL" id="KDN69706.1"/>
    </source>
</evidence>
<protein>
    <submittedName>
        <fullName evidence="2">Putative exo-1,3-beta-D-glucanase</fullName>
    </submittedName>
</protein>
<gene>
    <name evidence="2" type="ORF">CSUB01_00290</name>
</gene>
<reference evidence="3" key="1">
    <citation type="journal article" date="2014" name="Genome Announc.">
        <title>Draft genome sequence of Colletotrichum sublineola, a destructive pathogen of cultivated sorghum.</title>
        <authorList>
            <person name="Baroncelli R."/>
            <person name="Sanz-Martin J.M."/>
            <person name="Rech G.E."/>
            <person name="Sukno S.A."/>
            <person name="Thon M.R."/>
        </authorList>
    </citation>
    <scope>NUCLEOTIDE SEQUENCE [LARGE SCALE GENOMIC DNA]</scope>
    <source>
        <strain evidence="3">TX430BB</strain>
    </source>
</reference>
<sequence>MLSSSFIYLLILPVCVQGADLLTRSSIVVTADTSPVDVLDTAQSAKGLFAPRSRLKRDPEHIKPTHLPCHVPLHRRQLETQIDIYIARESPYFLPSPQSPGPFTNVAGNFPGDPDFKDCDGSNPHCAAPWGLMIVVSTNVHILSAGLYNWFQEYTQPYVDSQDCQQRVVFVKASGNIWVYNLCDSSKNCQKGQRDFTVNCPTSWAANTDIYADIPYQLTYVLTNEAKFFSEISEKYGIQKDWIEFGDHRSRIANCCHYAGADVNKCDKKKSIWWHGWPLLKDINIPNPKDVFSDSCDKVSGRGDLVNALALPSLMMSEAVESMRSVVKVAKKALEEERKSVIANFLTAILMLIPIAGEAAAEVGARTMRAIIGIAGELANVGVTIYAGG</sequence>
<dbReference type="eggNOG" id="ENOG502SK24">
    <property type="taxonomic scope" value="Eukaryota"/>
</dbReference>
<accession>A0A066XVD2</accession>
<dbReference type="Proteomes" id="UP000027238">
    <property type="component" value="Unassembled WGS sequence"/>
</dbReference>
<feature type="chain" id="PRO_5001630714" evidence="1">
    <location>
        <begin position="19"/>
        <end position="389"/>
    </location>
</feature>
<dbReference type="OrthoDB" id="4961250at2759"/>